<reference evidence="7" key="1">
    <citation type="submission" date="2013-03" db="EMBL/GenBank/DDBJ databases">
        <title>The Genome Sequence of Anopheles epiroticus epiroticus2.</title>
        <authorList>
            <consortium name="The Broad Institute Genomics Platform"/>
            <person name="Neafsey D.E."/>
            <person name="Howell P."/>
            <person name="Walker B."/>
            <person name="Young S.K."/>
            <person name="Zeng Q."/>
            <person name="Gargeya S."/>
            <person name="Fitzgerald M."/>
            <person name="Haas B."/>
            <person name="Abouelleil A."/>
            <person name="Allen A.W."/>
            <person name="Alvarado L."/>
            <person name="Arachchi H.M."/>
            <person name="Berlin A.M."/>
            <person name="Chapman S.B."/>
            <person name="Gainer-Dewar J."/>
            <person name="Goldberg J."/>
            <person name="Griggs A."/>
            <person name="Gujja S."/>
            <person name="Hansen M."/>
            <person name="Howarth C."/>
            <person name="Imamovic A."/>
            <person name="Ireland A."/>
            <person name="Larimer J."/>
            <person name="McCowan C."/>
            <person name="Murphy C."/>
            <person name="Pearson M."/>
            <person name="Poon T.W."/>
            <person name="Priest M."/>
            <person name="Roberts A."/>
            <person name="Saif S."/>
            <person name="Shea T."/>
            <person name="Sisk P."/>
            <person name="Sykes S."/>
            <person name="Wortman J."/>
            <person name="Nusbaum C."/>
            <person name="Birren B."/>
        </authorList>
    </citation>
    <scope>NUCLEOTIDE SEQUENCE [LARGE SCALE GENOMIC DNA]</scope>
    <source>
        <strain evidence="7">Epiroticus2</strain>
    </source>
</reference>
<evidence type="ECO:0000256" key="3">
    <source>
        <dbReference type="ARBA" id="ARBA00022833"/>
    </source>
</evidence>
<reference evidence="6" key="2">
    <citation type="submission" date="2020-05" db="UniProtKB">
        <authorList>
            <consortium name="EnsemblMetazoa"/>
        </authorList>
    </citation>
    <scope>IDENTIFICATION</scope>
    <source>
        <strain evidence="6">Epiroticus2</strain>
    </source>
</reference>
<evidence type="ECO:0000256" key="4">
    <source>
        <dbReference type="SAM" id="MobiDB-lite"/>
    </source>
</evidence>
<feature type="domain" description="FLYWCH-type" evidence="5">
    <location>
        <begin position="10"/>
        <end position="66"/>
    </location>
</feature>
<evidence type="ECO:0000259" key="5">
    <source>
        <dbReference type="Pfam" id="PF04500"/>
    </source>
</evidence>
<keyword evidence="7" id="KW-1185">Reference proteome</keyword>
<dbReference type="GO" id="GO:0008270">
    <property type="term" value="F:zinc ion binding"/>
    <property type="evidence" value="ECO:0007669"/>
    <property type="project" value="UniProtKB-KW"/>
</dbReference>
<evidence type="ECO:0000256" key="1">
    <source>
        <dbReference type="ARBA" id="ARBA00022723"/>
    </source>
</evidence>
<sequence>MYVLTFFLEYILSQRGYPLLVVKNYLFRKNRDRYWRCIRCTKYKCRSRVILRGKQGIVVNMGKHTHGPETAKIEMGRKIRDGAAKLPSGSGKPFVVRQAHCHVDYLPATINHYCNVEKLSGPAARRYEANAKGLVHSPANLRDEPARNAESPLSGVCLRAQEKLPPYDELGVLPKQQTAGQLQGTLPRPKGDRRNGFMYDLSYEMVNNRQGGLNLHFRGYIYRRKTNFSQTTNWVCANPLTSRNGYAIDYTGPCAARCITDGAGGIRFSKKWHNHDPIVVVAENSNSLLLHQQGIWLDQLPYKIAADACGNRMHLLGYTYRKAASFRSTTDWVCTENDCTGNRRCLARLVQRMEDVRLGKWTIIATNSEGDASESEDNVAVFSTTMRGKEQLVYKGQPFVFEKLVLTATGQSKKIWRCNQWWNQKCRARVYTIDDHITPLNRYHTHSDIVKRKQRVAKRDKSDCGGPVDK</sequence>
<protein>
    <recommendedName>
        <fullName evidence="5">FLYWCH-type domain-containing protein</fullName>
    </recommendedName>
</protein>
<evidence type="ECO:0000313" key="7">
    <source>
        <dbReference type="Proteomes" id="UP000075885"/>
    </source>
</evidence>
<dbReference type="Pfam" id="PF04500">
    <property type="entry name" value="FLYWCH"/>
    <property type="match status" value="3"/>
</dbReference>
<dbReference type="VEuPathDB" id="VectorBase:AEPI008316"/>
<dbReference type="STRING" id="199890.A0A182PMZ2"/>
<dbReference type="InterPro" id="IPR007588">
    <property type="entry name" value="Znf_FLYWCH"/>
</dbReference>
<evidence type="ECO:0000313" key="6">
    <source>
        <dbReference type="EnsemblMetazoa" id="AEPI008316-PA"/>
    </source>
</evidence>
<dbReference type="AlphaFoldDB" id="A0A182PMZ2"/>
<dbReference type="EnsemblMetazoa" id="AEPI008316-RA">
    <property type="protein sequence ID" value="AEPI008316-PA"/>
    <property type="gene ID" value="AEPI008316"/>
</dbReference>
<keyword evidence="2" id="KW-0863">Zinc-finger</keyword>
<keyword evidence="3" id="KW-0862">Zinc</keyword>
<feature type="domain" description="FLYWCH-type" evidence="5">
    <location>
        <begin position="382"/>
        <end position="446"/>
    </location>
</feature>
<name>A0A182PMZ2_9DIPT</name>
<accession>A0A182PMZ2</accession>
<evidence type="ECO:0000256" key="2">
    <source>
        <dbReference type="ARBA" id="ARBA00022771"/>
    </source>
</evidence>
<feature type="region of interest" description="Disordered" evidence="4">
    <location>
        <begin position="451"/>
        <end position="470"/>
    </location>
</feature>
<keyword evidence="1" id="KW-0479">Metal-binding</keyword>
<organism evidence="6 7">
    <name type="scientific">Anopheles epiroticus</name>
    <dbReference type="NCBI Taxonomy" id="199890"/>
    <lineage>
        <taxon>Eukaryota</taxon>
        <taxon>Metazoa</taxon>
        <taxon>Ecdysozoa</taxon>
        <taxon>Arthropoda</taxon>
        <taxon>Hexapoda</taxon>
        <taxon>Insecta</taxon>
        <taxon>Pterygota</taxon>
        <taxon>Neoptera</taxon>
        <taxon>Endopterygota</taxon>
        <taxon>Diptera</taxon>
        <taxon>Nematocera</taxon>
        <taxon>Culicoidea</taxon>
        <taxon>Culicidae</taxon>
        <taxon>Anophelinae</taxon>
        <taxon>Anopheles</taxon>
    </lineage>
</organism>
<dbReference type="Gene3D" id="2.20.25.240">
    <property type="match status" value="4"/>
</dbReference>
<proteinExistence type="predicted"/>
<dbReference type="Proteomes" id="UP000075885">
    <property type="component" value="Unassembled WGS sequence"/>
</dbReference>
<feature type="domain" description="FLYWCH-type" evidence="5">
    <location>
        <begin position="206"/>
        <end position="275"/>
    </location>
</feature>